<feature type="domain" description="Cation/H+ exchanger transmembrane" evidence="10">
    <location>
        <begin position="19"/>
        <end position="394"/>
    </location>
</feature>
<evidence type="ECO:0000313" key="11">
    <source>
        <dbReference type="EMBL" id="HIW12729.1"/>
    </source>
</evidence>
<comment type="caution">
    <text evidence="11">The sequence shown here is derived from an EMBL/GenBank/DDBJ whole genome shotgun (WGS) entry which is preliminary data.</text>
</comment>
<feature type="transmembrane region" description="Helical" evidence="9">
    <location>
        <begin position="221"/>
        <end position="238"/>
    </location>
</feature>
<keyword evidence="5 9" id="KW-0812">Transmembrane</keyword>
<dbReference type="GO" id="GO:0015297">
    <property type="term" value="F:antiporter activity"/>
    <property type="evidence" value="ECO:0007669"/>
    <property type="project" value="UniProtKB-KW"/>
</dbReference>
<feature type="transmembrane region" description="Helical" evidence="9">
    <location>
        <begin position="32"/>
        <end position="50"/>
    </location>
</feature>
<evidence type="ECO:0000256" key="2">
    <source>
        <dbReference type="ARBA" id="ARBA00022448"/>
    </source>
</evidence>
<dbReference type="GO" id="GO:1902600">
    <property type="term" value="P:proton transmembrane transport"/>
    <property type="evidence" value="ECO:0007669"/>
    <property type="project" value="InterPro"/>
</dbReference>
<dbReference type="AlphaFoldDB" id="A0A9D1QHP4"/>
<evidence type="ECO:0000313" key="12">
    <source>
        <dbReference type="Proteomes" id="UP000823989"/>
    </source>
</evidence>
<evidence type="ECO:0000256" key="3">
    <source>
        <dbReference type="ARBA" id="ARBA00022449"/>
    </source>
</evidence>
<keyword evidence="7" id="KW-0406">Ion transport</keyword>
<evidence type="ECO:0000256" key="5">
    <source>
        <dbReference type="ARBA" id="ARBA00022692"/>
    </source>
</evidence>
<evidence type="ECO:0000256" key="7">
    <source>
        <dbReference type="ARBA" id="ARBA00023065"/>
    </source>
</evidence>
<organism evidence="11 12">
    <name type="scientific">Candidatus Salinicoccus stercoripullorum</name>
    <dbReference type="NCBI Taxonomy" id="2838756"/>
    <lineage>
        <taxon>Bacteria</taxon>
        <taxon>Bacillati</taxon>
        <taxon>Bacillota</taxon>
        <taxon>Bacilli</taxon>
        <taxon>Bacillales</taxon>
        <taxon>Staphylococcaceae</taxon>
        <taxon>Salinicoccus</taxon>
    </lineage>
</organism>
<dbReference type="Pfam" id="PF00999">
    <property type="entry name" value="Na_H_Exchanger"/>
    <property type="match status" value="1"/>
</dbReference>
<keyword evidence="3" id="KW-0050">Antiport</keyword>
<proteinExistence type="predicted"/>
<reference evidence="11" key="1">
    <citation type="journal article" date="2021" name="PeerJ">
        <title>Extensive microbial diversity within the chicken gut microbiome revealed by metagenomics and culture.</title>
        <authorList>
            <person name="Gilroy R."/>
            <person name="Ravi A."/>
            <person name="Getino M."/>
            <person name="Pursley I."/>
            <person name="Horton D.L."/>
            <person name="Alikhan N.F."/>
            <person name="Baker D."/>
            <person name="Gharbi K."/>
            <person name="Hall N."/>
            <person name="Watson M."/>
            <person name="Adriaenssens E.M."/>
            <person name="Foster-Nyarko E."/>
            <person name="Jarju S."/>
            <person name="Secka A."/>
            <person name="Antonio M."/>
            <person name="Oren A."/>
            <person name="Chaudhuri R.R."/>
            <person name="La Ragione R."/>
            <person name="Hildebrand F."/>
            <person name="Pallen M.J."/>
        </authorList>
    </citation>
    <scope>NUCLEOTIDE SEQUENCE</scope>
    <source>
        <strain evidence="11">ChiHjej13B12-752</strain>
    </source>
</reference>
<protein>
    <submittedName>
        <fullName evidence="11">Sodium:proton antiporter</fullName>
    </submittedName>
</protein>
<dbReference type="Gene3D" id="1.20.1530.20">
    <property type="match status" value="1"/>
</dbReference>
<keyword evidence="4" id="KW-1003">Cell membrane</keyword>
<feature type="transmembrane region" description="Helical" evidence="9">
    <location>
        <begin position="297"/>
        <end position="317"/>
    </location>
</feature>
<evidence type="ECO:0000259" key="10">
    <source>
        <dbReference type="Pfam" id="PF00999"/>
    </source>
</evidence>
<comment type="subcellular location">
    <subcellularLocation>
        <location evidence="1">Cell membrane</location>
        <topology evidence="1">Multi-pass membrane protein</topology>
    </subcellularLocation>
</comment>
<accession>A0A9D1QHP4</accession>
<dbReference type="PANTHER" id="PTHR32507">
    <property type="entry name" value="NA(+)/H(+) ANTIPORTER 1"/>
    <property type="match status" value="1"/>
</dbReference>
<evidence type="ECO:0000256" key="8">
    <source>
        <dbReference type="ARBA" id="ARBA00023136"/>
    </source>
</evidence>
<feature type="transmembrane region" description="Helical" evidence="9">
    <location>
        <begin position="338"/>
        <end position="361"/>
    </location>
</feature>
<feature type="transmembrane region" description="Helical" evidence="9">
    <location>
        <begin position="6"/>
        <end position="25"/>
    </location>
</feature>
<dbReference type="GO" id="GO:0005886">
    <property type="term" value="C:plasma membrane"/>
    <property type="evidence" value="ECO:0007669"/>
    <property type="project" value="UniProtKB-SubCell"/>
</dbReference>
<evidence type="ECO:0000256" key="4">
    <source>
        <dbReference type="ARBA" id="ARBA00022475"/>
    </source>
</evidence>
<feature type="transmembrane region" description="Helical" evidence="9">
    <location>
        <begin position="56"/>
        <end position="74"/>
    </location>
</feature>
<name>A0A9D1QHP4_9STAP</name>
<dbReference type="InterPro" id="IPR006153">
    <property type="entry name" value="Cation/H_exchanger_TM"/>
</dbReference>
<feature type="transmembrane region" description="Helical" evidence="9">
    <location>
        <begin position="95"/>
        <end position="115"/>
    </location>
</feature>
<keyword evidence="6 9" id="KW-1133">Transmembrane helix</keyword>
<dbReference type="Proteomes" id="UP000823989">
    <property type="component" value="Unassembled WGS sequence"/>
</dbReference>
<sequence>MYMNLPIMLIIVLFISLGIFSQWLAGLIKWPAIVVMSIAGLLIGPVFQIANPEQMMGSDLFGTIVSLAVAVILFEGSSNLDYRELQGVSKAVRRVITIGAALAWVFGTLSMYYILDFPLAISLVMAGLLIVTGPTVITPLLKQAKVKNSVNSILKWEGIILDPVGPLLALFSFYVFQIIGNGFGGTYIFEFIIGFAVAAILGLGGSILFRLLIRKEYIPQHLMAPVQFAFILLIFSINEAVLNESGLLSVTIFGLAMARMKNRNLVYKQSDEFIEEISLILVSTVFILITSSLTRDVLINVLNWELVLFCLVMILIVRPLSIQLSTINTEISLRERTFVGMIAPRGIVALTVAQFFAGLFIDAGVPMAEMITPVTFGFVFVTVVVYGFGFKPLSQAMDLSSTSPPGVIIIGENEFSLQLAKKLKDHGIPVMMSDLLHFTSSRAEEFGIETYKGNLLSEEDRIYTDLTSYDRCLLMTRSYVLNNLAFNEMSAEFGLRNVKMLPISSMDRIVKFRPEESLRHHMLFEETLTYYWLNQYIKEHEILEMPGSEAETLAENDVVLYHIDENENVSFKPITRELEYDEEGVIGYLKDAKTFKGDNE</sequence>
<feature type="transmembrane region" description="Helical" evidence="9">
    <location>
        <begin position="153"/>
        <end position="176"/>
    </location>
</feature>
<feature type="transmembrane region" description="Helical" evidence="9">
    <location>
        <begin position="367"/>
        <end position="388"/>
    </location>
</feature>
<dbReference type="InterPro" id="IPR038770">
    <property type="entry name" value="Na+/solute_symporter_sf"/>
</dbReference>
<keyword evidence="2" id="KW-0813">Transport</keyword>
<evidence type="ECO:0000256" key="6">
    <source>
        <dbReference type="ARBA" id="ARBA00022989"/>
    </source>
</evidence>
<keyword evidence="8 9" id="KW-0472">Membrane</keyword>
<reference evidence="11" key="2">
    <citation type="submission" date="2021-04" db="EMBL/GenBank/DDBJ databases">
        <authorList>
            <person name="Gilroy R."/>
        </authorList>
    </citation>
    <scope>NUCLEOTIDE SEQUENCE</scope>
    <source>
        <strain evidence="11">ChiHjej13B12-752</strain>
    </source>
</reference>
<feature type="transmembrane region" description="Helical" evidence="9">
    <location>
        <begin position="121"/>
        <end position="141"/>
    </location>
</feature>
<gene>
    <name evidence="11" type="ORF">H9891_06155</name>
</gene>
<evidence type="ECO:0000256" key="9">
    <source>
        <dbReference type="SAM" id="Phobius"/>
    </source>
</evidence>
<feature type="transmembrane region" description="Helical" evidence="9">
    <location>
        <begin position="273"/>
        <end position="291"/>
    </location>
</feature>
<evidence type="ECO:0000256" key="1">
    <source>
        <dbReference type="ARBA" id="ARBA00004651"/>
    </source>
</evidence>
<dbReference type="PANTHER" id="PTHR32507:SF0">
    <property type="entry name" value="NA(+)_H(+) ANTIPORTER 2-RELATED"/>
    <property type="match status" value="1"/>
</dbReference>
<feature type="transmembrane region" description="Helical" evidence="9">
    <location>
        <begin position="188"/>
        <end position="209"/>
    </location>
</feature>
<dbReference type="EMBL" id="DXHR01000020">
    <property type="protein sequence ID" value="HIW12729.1"/>
    <property type="molecule type" value="Genomic_DNA"/>
</dbReference>